<dbReference type="STRING" id="641524.ADICYQ_2269"/>
<dbReference type="RefSeq" id="WP_020888745.1">
    <property type="nucleotide sequence ID" value="NZ_ATNM01000091.1"/>
</dbReference>
<reference evidence="1 2" key="1">
    <citation type="journal article" date="2013" name="Genome Announc.">
        <title>Draft Genome Sequence of Cyclobacterium qasimii Strain M12-11BT, Isolated from Arctic Marine Sediment.</title>
        <authorList>
            <person name="Shivaji S."/>
            <person name="Ara S."/>
            <person name="Singh A."/>
            <person name="Kumar Pinnaka A."/>
        </authorList>
    </citation>
    <scope>NUCLEOTIDE SEQUENCE [LARGE SCALE GENOMIC DNA]</scope>
    <source>
        <strain evidence="1 2">M12-11B</strain>
    </source>
</reference>
<gene>
    <name evidence="1" type="ORF">ADICYQ_2269</name>
</gene>
<sequence>MKPNLIIDKILPALKEKDYPLFDLDSILNISEVSQEDFFSVYTDLDDFIIKAFYQLCAEADGLFEKNGQNLRHPYTAYSAIWMSY</sequence>
<organism evidence="1 2">
    <name type="scientific">Cyclobacterium qasimii M12-11B</name>
    <dbReference type="NCBI Taxonomy" id="641524"/>
    <lineage>
        <taxon>Bacteria</taxon>
        <taxon>Pseudomonadati</taxon>
        <taxon>Bacteroidota</taxon>
        <taxon>Cytophagia</taxon>
        <taxon>Cytophagales</taxon>
        <taxon>Cyclobacteriaceae</taxon>
        <taxon>Cyclobacterium</taxon>
    </lineage>
</organism>
<dbReference type="EMBL" id="ATNM01000091">
    <property type="protein sequence ID" value="EPR68883.1"/>
    <property type="molecule type" value="Genomic_DNA"/>
</dbReference>
<dbReference type="Proteomes" id="UP000014974">
    <property type="component" value="Unassembled WGS sequence"/>
</dbReference>
<evidence type="ECO:0000313" key="2">
    <source>
        <dbReference type="Proteomes" id="UP000014974"/>
    </source>
</evidence>
<name>S7WY54_9BACT</name>
<comment type="caution">
    <text evidence="1">The sequence shown here is derived from an EMBL/GenBank/DDBJ whole genome shotgun (WGS) entry which is preliminary data.</text>
</comment>
<dbReference type="AlphaFoldDB" id="S7WY54"/>
<accession>S7WY54</accession>
<protein>
    <submittedName>
        <fullName evidence="1">Uncharacterized protein</fullName>
    </submittedName>
</protein>
<evidence type="ECO:0000313" key="1">
    <source>
        <dbReference type="EMBL" id="EPR68883.1"/>
    </source>
</evidence>
<proteinExistence type="predicted"/>